<proteinExistence type="predicted"/>
<protein>
    <submittedName>
        <fullName evidence="2">Uncharacterized protein</fullName>
    </submittedName>
</protein>
<evidence type="ECO:0000313" key="2">
    <source>
        <dbReference type="EMBL" id="AWW29192.1"/>
    </source>
</evidence>
<organism evidence="2 3">
    <name type="scientific">Echinicola strongylocentroti</name>
    <dbReference type="NCBI Taxonomy" id="1795355"/>
    <lineage>
        <taxon>Bacteria</taxon>
        <taxon>Pseudomonadati</taxon>
        <taxon>Bacteroidota</taxon>
        <taxon>Cytophagia</taxon>
        <taxon>Cytophagales</taxon>
        <taxon>Cyclobacteriaceae</taxon>
        <taxon>Echinicola</taxon>
    </lineage>
</organism>
<feature type="signal peptide" evidence="1">
    <location>
        <begin position="1"/>
        <end position="19"/>
    </location>
</feature>
<keyword evidence="3" id="KW-1185">Reference proteome</keyword>
<accession>A0A2Z4IDS0</accession>
<reference evidence="2 3" key="1">
    <citation type="submission" date="2018-06" db="EMBL/GenBank/DDBJ databases">
        <title>Echinicola strongylocentroti sp. nov., isolated from a sea urchin Strongylocentrotus intermedius.</title>
        <authorList>
            <person name="Bae S.S."/>
        </authorList>
    </citation>
    <scope>NUCLEOTIDE SEQUENCE [LARGE SCALE GENOMIC DNA]</scope>
    <source>
        <strain evidence="2 3">MEBiC08714</strain>
    </source>
</reference>
<dbReference type="OrthoDB" id="674844at2"/>
<dbReference type="EMBL" id="CP030041">
    <property type="protein sequence ID" value="AWW29192.1"/>
    <property type="molecule type" value="Genomic_DNA"/>
</dbReference>
<gene>
    <name evidence="2" type="ORF">DN752_03010</name>
</gene>
<sequence>MKATFLTLIFGFFVINSFAQNQSGQNTKLQQGQFSEIATYRLFPTQNYWTFIKLDTRNGKMWQVHFSIEDDNNTGELVLNSLPLVFDEEKEVNGRFTLYPTENVYNFLLLDQIDGLVYQVQWSMDSDKRGIVSVIGPIEE</sequence>
<dbReference type="AlphaFoldDB" id="A0A2Z4IDS0"/>
<keyword evidence="1" id="KW-0732">Signal</keyword>
<name>A0A2Z4IDS0_9BACT</name>
<dbReference type="KEGG" id="est:DN752_03010"/>
<dbReference type="Proteomes" id="UP000248688">
    <property type="component" value="Chromosome"/>
</dbReference>
<feature type="chain" id="PRO_5016244216" evidence="1">
    <location>
        <begin position="20"/>
        <end position="140"/>
    </location>
</feature>
<evidence type="ECO:0000313" key="3">
    <source>
        <dbReference type="Proteomes" id="UP000248688"/>
    </source>
</evidence>
<dbReference type="RefSeq" id="WP_112782608.1">
    <property type="nucleotide sequence ID" value="NZ_CP030041.1"/>
</dbReference>
<evidence type="ECO:0000256" key="1">
    <source>
        <dbReference type="SAM" id="SignalP"/>
    </source>
</evidence>